<keyword evidence="4" id="KW-0677">Repeat</keyword>
<sequence>MIPSPSESRKIELCSLAFYAACTAGGIDPSKYKNITSGFGVLLKEQGFRGFFRGWMCIRDRGTVSKQGRHPTTEKSPEALLLKPVSYTHLDVYKRQRHCKQARSTLLSTRTSRLDLGFCLRSRASGDFSVVGPEYASKYKTLIYLAGFASAEVIADVALCPFEAVKVRIKTQPGFVRGLADGLPKFVRSEGTLGYAYKVSAEISPPIMKFLKIFKSKLFNLRTFNSLSLPTTVTPITESKLLNSIESSQWHFIKQAAPHYTPSLLSSTLTSLRHKPQLVLQLLSHLNDHPHSLNVTNSSLAACILCRLPSPKPSINLLQSLIICSTATNRTIFHELELSRDRVDSKTSLIFDLLVRAYCELKKPNEALECFYLMKEKGVEPNIETCNQMLSLFLRLNRTHMAWVLYAEMFRMKIKSSVYTFNIMVNVLCKEGKLKKAKEFIGYMEALGVKPNVVTYNTVIHGHCLRGKFQMARVIFQTMKDEGLEPDCYTYNSFISGLCKERRLEEASGLHCKMLEIGLVPKAVTYNALIDGYCNKGDLDKAFACRDEMISKGVMTTLVTYNLFIHALFMEGRMGEADNMIKEMREKGMKPDAVTYNILINGYCRCGDAKRAFSLLDEMVGKGIRPTLVTDSCREGKVAEARQLLDEMKRRGIKPDHISYNTLISGYSKRGDMKDAFRVRDEMLTTGFDPTILTYNALIQGLCKNGEGEHAEELLKEMVSKGITPDDSTYLSIIEAMEKVDDLEENDDK</sequence>
<feature type="repeat" description="PPR" evidence="7">
    <location>
        <begin position="417"/>
        <end position="451"/>
    </location>
</feature>
<evidence type="ECO:0000313" key="8">
    <source>
        <dbReference type="EMBL" id="QCD96892.1"/>
    </source>
</evidence>
<proteinExistence type="inferred from homology"/>
<feature type="repeat" description="PPR" evidence="7">
    <location>
        <begin position="487"/>
        <end position="521"/>
    </location>
</feature>
<feature type="repeat" description="PPR" evidence="7">
    <location>
        <begin position="691"/>
        <end position="725"/>
    </location>
</feature>
<comment type="subcellular location">
    <subcellularLocation>
        <location evidence="1">Membrane</location>
        <topology evidence="1">Multi-pass membrane protein</topology>
    </subcellularLocation>
</comment>
<evidence type="ECO:0000256" key="7">
    <source>
        <dbReference type="PROSITE-ProRule" id="PRU00708"/>
    </source>
</evidence>
<dbReference type="InterPro" id="IPR018108">
    <property type="entry name" value="MCP_transmembrane"/>
</dbReference>
<feature type="repeat" description="PPR" evidence="7">
    <location>
        <begin position="452"/>
        <end position="486"/>
    </location>
</feature>
<feature type="repeat" description="Solcar" evidence="6">
    <location>
        <begin position="139"/>
        <end position="223"/>
    </location>
</feature>
<keyword evidence="9" id="KW-1185">Reference proteome</keyword>
<evidence type="ECO:0000256" key="2">
    <source>
        <dbReference type="ARBA" id="ARBA00007626"/>
    </source>
</evidence>
<gene>
    <name evidence="8" type="ORF">DEO72_LG6g1602</name>
</gene>
<dbReference type="InterPro" id="IPR002885">
    <property type="entry name" value="PPR_rpt"/>
</dbReference>
<evidence type="ECO:0000256" key="5">
    <source>
        <dbReference type="ARBA" id="ARBA00023136"/>
    </source>
</evidence>
<feature type="repeat" description="PPR" evidence="7">
    <location>
        <begin position="557"/>
        <end position="591"/>
    </location>
</feature>
<dbReference type="EMBL" id="CP039350">
    <property type="protein sequence ID" value="QCD96892.1"/>
    <property type="molecule type" value="Genomic_DNA"/>
</dbReference>
<dbReference type="NCBIfam" id="TIGR00756">
    <property type="entry name" value="PPR"/>
    <property type="match status" value="10"/>
</dbReference>
<dbReference type="Gene3D" id="1.25.40.10">
    <property type="entry name" value="Tetratricopeptide repeat domain"/>
    <property type="match status" value="4"/>
</dbReference>
<comment type="similarity">
    <text evidence="2">Belongs to the PPR family. P subfamily.</text>
</comment>
<evidence type="ECO:0000256" key="6">
    <source>
        <dbReference type="PROSITE-ProRule" id="PRU00282"/>
    </source>
</evidence>
<accession>A0A4D6M6F1</accession>
<dbReference type="PANTHER" id="PTHR47932">
    <property type="entry name" value="ATPASE EXPRESSION PROTEIN 3"/>
    <property type="match status" value="1"/>
</dbReference>
<protein>
    <submittedName>
        <fullName evidence="8">Solute carrier family 25</fullName>
    </submittedName>
</protein>
<dbReference type="Pfam" id="PF01535">
    <property type="entry name" value="PPR"/>
    <property type="match status" value="2"/>
</dbReference>
<dbReference type="GO" id="GO:0016020">
    <property type="term" value="C:membrane"/>
    <property type="evidence" value="ECO:0007669"/>
    <property type="project" value="UniProtKB-SubCell"/>
</dbReference>
<feature type="repeat" description="PPR" evidence="7">
    <location>
        <begin position="382"/>
        <end position="416"/>
    </location>
</feature>
<dbReference type="PANTHER" id="PTHR47932:SF32">
    <property type="entry name" value="PENTACOTRIPEPTIDE-REPEAT REGION OF PRORP DOMAIN-CONTAINING PROTEIN"/>
    <property type="match status" value="1"/>
</dbReference>
<evidence type="ECO:0000313" key="9">
    <source>
        <dbReference type="Proteomes" id="UP000501690"/>
    </source>
</evidence>
<dbReference type="GO" id="GO:0003729">
    <property type="term" value="F:mRNA binding"/>
    <property type="evidence" value="ECO:0007669"/>
    <property type="project" value="TreeGrafter"/>
</dbReference>
<keyword evidence="5 6" id="KW-0472">Membrane</keyword>
<dbReference type="Gene3D" id="1.50.40.10">
    <property type="entry name" value="Mitochondrial carrier domain"/>
    <property type="match status" value="1"/>
</dbReference>
<keyword evidence="3 6" id="KW-0812">Transmembrane</keyword>
<dbReference type="Pfam" id="PF13041">
    <property type="entry name" value="PPR_2"/>
    <property type="match status" value="4"/>
</dbReference>
<dbReference type="AlphaFoldDB" id="A0A4D6M6F1"/>
<dbReference type="SUPFAM" id="SSF103506">
    <property type="entry name" value="Mitochondrial carrier"/>
    <property type="match status" value="1"/>
</dbReference>
<dbReference type="SUPFAM" id="SSF81901">
    <property type="entry name" value="HCP-like"/>
    <property type="match status" value="1"/>
</dbReference>
<dbReference type="Pfam" id="PF12854">
    <property type="entry name" value="PPR_1"/>
    <property type="match status" value="1"/>
</dbReference>
<evidence type="ECO:0000256" key="3">
    <source>
        <dbReference type="ARBA" id="ARBA00022692"/>
    </source>
</evidence>
<dbReference type="InterPro" id="IPR011990">
    <property type="entry name" value="TPR-like_helical_dom_sf"/>
</dbReference>
<feature type="repeat" description="PPR" evidence="7">
    <location>
        <begin position="522"/>
        <end position="556"/>
    </location>
</feature>
<name>A0A4D6M6F1_VIGUN</name>
<dbReference type="Proteomes" id="UP000501690">
    <property type="component" value="Linkage Group LG6"/>
</dbReference>
<dbReference type="PROSITE" id="PS50920">
    <property type="entry name" value="SOLCAR"/>
    <property type="match status" value="1"/>
</dbReference>
<dbReference type="InterPro" id="IPR023395">
    <property type="entry name" value="MCP_dom_sf"/>
</dbReference>
<organism evidence="8 9">
    <name type="scientific">Vigna unguiculata</name>
    <name type="common">Cowpea</name>
    <dbReference type="NCBI Taxonomy" id="3917"/>
    <lineage>
        <taxon>Eukaryota</taxon>
        <taxon>Viridiplantae</taxon>
        <taxon>Streptophyta</taxon>
        <taxon>Embryophyta</taxon>
        <taxon>Tracheophyta</taxon>
        <taxon>Spermatophyta</taxon>
        <taxon>Magnoliopsida</taxon>
        <taxon>eudicotyledons</taxon>
        <taxon>Gunneridae</taxon>
        <taxon>Pentapetalae</taxon>
        <taxon>rosids</taxon>
        <taxon>fabids</taxon>
        <taxon>Fabales</taxon>
        <taxon>Fabaceae</taxon>
        <taxon>Papilionoideae</taxon>
        <taxon>50 kb inversion clade</taxon>
        <taxon>NPAAA clade</taxon>
        <taxon>indigoferoid/millettioid clade</taxon>
        <taxon>Phaseoleae</taxon>
        <taxon>Vigna</taxon>
    </lineage>
</organism>
<evidence type="ECO:0000256" key="1">
    <source>
        <dbReference type="ARBA" id="ARBA00004141"/>
    </source>
</evidence>
<feature type="repeat" description="PPR" evidence="7">
    <location>
        <begin position="592"/>
        <end position="626"/>
    </location>
</feature>
<reference evidence="8 9" key="1">
    <citation type="submission" date="2019-04" db="EMBL/GenBank/DDBJ databases">
        <title>An improved genome assembly and genetic linkage map for asparagus bean, Vigna unguiculata ssp. sesquipedialis.</title>
        <authorList>
            <person name="Xia Q."/>
            <person name="Zhang R."/>
            <person name="Dong Y."/>
        </authorList>
    </citation>
    <scope>NUCLEOTIDE SEQUENCE [LARGE SCALE GENOMIC DNA]</scope>
    <source>
        <tissue evidence="8">Leaf</tissue>
    </source>
</reference>
<feature type="repeat" description="PPR" evidence="7">
    <location>
        <begin position="656"/>
        <end position="690"/>
    </location>
</feature>
<feature type="repeat" description="PPR" evidence="7">
    <location>
        <begin position="347"/>
        <end position="381"/>
    </location>
</feature>
<dbReference type="PROSITE" id="PS51375">
    <property type="entry name" value="PPR"/>
    <property type="match status" value="10"/>
</dbReference>
<evidence type="ECO:0000256" key="4">
    <source>
        <dbReference type="ARBA" id="ARBA00022737"/>
    </source>
</evidence>